<keyword evidence="3" id="KW-1185">Reference proteome</keyword>
<keyword evidence="1" id="KW-0732">Signal</keyword>
<protein>
    <submittedName>
        <fullName evidence="2">Uncharacterized protein</fullName>
    </submittedName>
</protein>
<feature type="chain" id="PRO_5046960038" evidence="1">
    <location>
        <begin position="18"/>
        <end position="247"/>
    </location>
</feature>
<evidence type="ECO:0000256" key="1">
    <source>
        <dbReference type="SAM" id="SignalP"/>
    </source>
</evidence>
<proteinExistence type="predicted"/>
<dbReference type="RefSeq" id="WP_310470715.1">
    <property type="nucleotide sequence ID" value="NZ_CP136522.1"/>
</dbReference>
<name>A0ABZ0K1T0_9GAMM</name>
<dbReference type="EMBL" id="CP136522">
    <property type="protein sequence ID" value="WOT06441.1"/>
    <property type="molecule type" value="Genomic_DNA"/>
</dbReference>
<organism evidence="2 3">
    <name type="scientific">Shewanella youngdeokensis</name>
    <dbReference type="NCBI Taxonomy" id="2999068"/>
    <lineage>
        <taxon>Bacteria</taxon>
        <taxon>Pseudomonadati</taxon>
        <taxon>Pseudomonadota</taxon>
        <taxon>Gammaproteobacteria</taxon>
        <taxon>Alteromonadales</taxon>
        <taxon>Shewanellaceae</taxon>
        <taxon>Shewanella</taxon>
    </lineage>
</organism>
<evidence type="ECO:0000313" key="3">
    <source>
        <dbReference type="Proteomes" id="UP001529491"/>
    </source>
</evidence>
<accession>A0ABZ0K1T0</accession>
<gene>
    <name evidence="2" type="ORF">RGE70_06625</name>
</gene>
<reference evidence="2 3" key="1">
    <citation type="submission" date="2023-10" db="EMBL/GenBank/DDBJ databases">
        <title>Complete genome sequence of Shewanella sp. DAU334.</title>
        <authorList>
            <person name="Lee Y.-S."/>
            <person name="Jeong H.-R."/>
            <person name="Hwang E.-J."/>
            <person name="Choi Y.-L."/>
            <person name="Kim G.-D."/>
        </authorList>
    </citation>
    <scope>NUCLEOTIDE SEQUENCE [LARGE SCALE GENOMIC DNA]</scope>
    <source>
        <strain evidence="2 3">DAU334</strain>
    </source>
</reference>
<dbReference type="Proteomes" id="UP001529491">
    <property type="component" value="Chromosome"/>
</dbReference>
<feature type="signal peptide" evidence="1">
    <location>
        <begin position="1"/>
        <end position="17"/>
    </location>
</feature>
<evidence type="ECO:0000313" key="2">
    <source>
        <dbReference type="EMBL" id="WOT06441.1"/>
    </source>
</evidence>
<sequence length="247" mass="26579">MKILLLTAALMSTSVISSELSVSDIQKELVNPMSDVGMLPIQYNYQGTDIGSLETINLQPVYSFEGTENYGVVGRTIVPLTSLDGDSYDLGNITQSILFTPKISNPSDGVVAGGIIAVAPTSDATDDWSAGVQGIYFRMMTPTVATALNFNYVAGGQEVMTIQPVLAKMFSQGSTISLQSESVYDFDSENWNVPVTLTVSQVLPIAGEIFNFQAAVTYNASSDLTEYSLGGSGVDDFAYRLTVKWIW</sequence>